<protein>
    <recommendedName>
        <fullName evidence="3">Nucleotidyltransferase</fullName>
    </recommendedName>
</protein>
<dbReference type="AlphaFoldDB" id="A0A7Y9LCE8"/>
<evidence type="ECO:0008006" key="3">
    <source>
        <dbReference type="Google" id="ProtNLM"/>
    </source>
</evidence>
<dbReference type="EMBL" id="JACCBU010000001">
    <property type="protein sequence ID" value="NYE70831.1"/>
    <property type="molecule type" value="Genomic_DNA"/>
</dbReference>
<dbReference type="Proteomes" id="UP000569914">
    <property type="component" value="Unassembled WGS sequence"/>
</dbReference>
<comment type="caution">
    <text evidence="1">The sequence shown here is derived from an EMBL/GenBank/DDBJ whole genome shotgun (WGS) entry which is preliminary data.</text>
</comment>
<gene>
    <name evidence="1" type="ORF">BKA15_002160</name>
</gene>
<dbReference type="RefSeq" id="WP_179750580.1">
    <property type="nucleotide sequence ID" value="NZ_JACCBU010000001.1"/>
</dbReference>
<reference evidence="1 2" key="1">
    <citation type="submission" date="2020-07" db="EMBL/GenBank/DDBJ databases">
        <title>Sequencing the genomes of 1000 actinobacteria strains.</title>
        <authorList>
            <person name="Klenk H.-P."/>
        </authorList>
    </citation>
    <scope>NUCLEOTIDE SEQUENCE [LARGE SCALE GENOMIC DNA]</scope>
    <source>
        <strain evidence="1 2">DSM 22083</strain>
    </source>
</reference>
<name>A0A7Y9LCE8_9ACTN</name>
<organism evidence="1 2">
    <name type="scientific">Microlunatus parietis</name>
    <dbReference type="NCBI Taxonomy" id="682979"/>
    <lineage>
        <taxon>Bacteria</taxon>
        <taxon>Bacillati</taxon>
        <taxon>Actinomycetota</taxon>
        <taxon>Actinomycetes</taxon>
        <taxon>Propionibacteriales</taxon>
        <taxon>Propionibacteriaceae</taxon>
        <taxon>Microlunatus</taxon>
    </lineage>
</organism>
<evidence type="ECO:0000313" key="2">
    <source>
        <dbReference type="Proteomes" id="UP000569914"/>
    </source>
</evidence>
<proteinExistence type="predicted"/>
<evidence type="ECO:0000313" key="1">
    <source>
        <dbReference type="EMBL" id="NYE70831.1"/>
    </source>
</evidence>
<keyword evidence="2" id="KW-1185">Reference proteome</keyword>
<sequence length="203" mass="21537">MTPYQLLERAVRRTAEAVRGRTPTGRTHDDADDVVGTLATDGALDYDPRPLLASLHRAGAPVVIIGQVAGILHGSAELTGDLDLLWDGDPRHAPALAAGFATADAELADDDGRQVPCGPESFLLPKVTFEAPGATGDACTPALPWGSLRVADYLGRALRLESPDGWSVGYLRADDLIAMRRAVGRPKDLRRAAELEALLAEAR</sequence>
<accession>A0A7Y9LCE8</accession>